<feature type="transmembrane region" description="Helical" evidence="10">
    <location>
        <begin position="269"/>
        <end position="292"/>
    </location>
</feature>
<feature type="region of interest" description="Disordered" evidence="9">
    <location>
        <begin position="1"/>
        <end position="34"/>
    </location>
</feature>
<evidence type="ECO:0000256" key="8">
    <source>
        <dbReference type="RuleBase" id="RU003857"/>
    </source>
</evidence>
<keyword evidence="7 8" id="KW-0407">Ion channel</keyword>
<keyword evidence="2 8" id="KW-0813">Transport</keyword>
<dbReference type="PANTHER" id="PTHR11003">
    <property type="entry name" value="POTASSIUM CHANNEL, SUBFAMILY K"/>
    <property type="match status" value="1"/>
</dbReference>
<dbReference type="GO" id="GO:0034220">
    <property type="term" value="P:monoatomic ion transmembrane transport"/>
    <property type="evidence" value="ECO:0007669"/>
    <property type="project" value="UniProtKB-KW"/>
</dbReference>
<feature type="compositionally biased region" description="Low complexity" evidence="9">
    <location>
        <begin position="362"/>
        <end position="374"/>
    </location>
</feature>
<keyword evidence="3 8" id="KW-0812">Transmembrane</keyword>
<keyword evidence="13" id="KW-1185">Reference proteome</keyword>
<dbReference type="SUPFAM" id="SSF81324">
    <property type="entry name" value="Voltage-gated potassium channels"/>
    <property type="match status" value="2"/>
</dbReference>
<feature type="transmembrane region" description="Helical" evidence="10">
    <location>
        <begin position="131"/>
        <end position="152"/>
    </location>
</feature>
<feature type="transmembrane region" description="Helical" evidence="10">
    <location>
        <begin position="553"/>
        <end position="570"/>
    </location>
</feature>
<keyword evidence="4 10" id="KW-1133">Transmembrane helix</keyword>
<evidence type="ECO:0000256" key="3">
    <source>
        <dbReference type="ARBA" id="ARBA00022692"/>
    </source>
</evidence>
<evidence type="ECO:0000256" key="7">
    <source>
        <dbReference type="ARBA" id="ARBA00023303"/>
    </source>
</evidence>
<comment type="subcellular location">
    <subcellularLocation>
        <location evidence="1">Membrane</location>
        <topology evidence="1">Multi-pass membrane protein</topology>
    </subcellularLocation>
</comment>
<reference evidence="12 13" key="1">
    <citation type="submission" date="2024-01" db="EMBL/GenBank/DDBJ databases">
        <authorList>
            <person name="Allen C."/>
            <person name="Tagirdzhanova G."/>
        </authorList>
    </citation>
    <scope>NUCLEOTIDE SEQUENCE [LARGE SCALE GENOMIC DNA]</scope>
</reference>
<feature type="compositionally biased region" description="Basic and acidic residues" evidence="9">
    <location>
        <begin position="709"/>
        <end position="719"/>
    </location>
</feature>
<dbReference type="InterPro" id="IPR013099">
    <property type="entry name" value="K_chnl_dom"/>
</dbReference>
<feature type="transmembrane region" description="Helical" evidence="10">
    <location>
        <begin position="172"/>
        <end position="194"/>
    </location>
</feature>
<evidence type="ECO:0000313" key="12">
    <source>
        <dbReference type="EMBL" id="CAK7215771.1"/>
    </source>
</evidence>
<feature type="transmembrane region" description="Helical" evidence="10">
    <location>
        <begin position="103"/>
        <end position="124"/>
    </location>
</feature>
<keyword evidence="5 8" id="KW-0406">Ion transport</keyword>
<feature type="transmembrane region" description="Helical" evidence="10">
    <location>
        <begin position="214"/>
        <end position="232"/>
    </location>
</feature>
<proteinExistence type="inferred from homology"/>
<evidence type="ECO:0000256" key="4">
    <source>
        <dbReference type="ARBA" id="ARBA00022989"/>
    </source>
</evidence>
<feature type="region of interest" description="Disordered" evidence="9">
    <location>
        <begin position="708"/>
        <end position="727"/>
    </location>
</feature>
<feature type="compositionally biased region" description="Polar residues" evidence="9">
    <location>
        <begin position="13"/>
        <end position="29"/>
    </location>
</feature>
<dbReference type="PANTHER" id="PTHR11003:SF342">
    <property type="entry name" value="OUTWARD-RECTIFIER POTASSIUM CHANNEL TOK1"/>
    <property type="match status" value="1"/>
</dbReference>
<organism evidence="12 13">
    <name type="scientific">Sporothrix eucalyptigena</name>
    <dbReference type="NCBI Taxonomy" id="1812306"/>
    <lineage>
        <taxon>Eukaryota</taxon>
        <taxon>Fungi</taxon>
        <taxon>Dikarya</taxon>
        <taxon>Ascomycota</taxon>
        <taxon>Pezizomycotina</taxon>
        <taxon>Sordariomycetes</taxon>
        <taxon>Sordariomycetidae</taxon>
        <taxon>Ophiostomatales</taxon>
        <taxon>Ophiostomataceae</taxon>
        <taxon>Sporothrix</taxon>
    </lineage>
</organism>
<gene>
    <name evidence="12" type="primary">TOK1</name>
    <name evidence="12" type="ORF">SEUCBS140593_002640</name>
</gene>
<feature type="transmembrane region" description="Helical" evidence="10">
    <location>
        <begin position="492"/>
        <end position="516"/>
    </location>
</feature>
<dbReference type="InterPro" id="IPR003280">
    <property type="entry name" value="2pore_dom_K_chnl"/>
</dbReference>
<dbReference type="Pfam" id="PF07885">
    <property type="entry name" value="Ion_trans_2"/>
    <property type="match status" value="2"/>
</dbReference>
<accession>A0ABP0B8B8</accession>
<evidence type="ECO:0000259" key="11">
    <source>
        <dbReference type="Pfam" id="PF07885"/>
    </source>
</evidence>
<evidence type="ECO:0000256" key="9">
    <source>
        <dbReference type="SAM" id="MobiDB-lite"/>
    </source>
</evidence>
<evidence type="ECO:0000256" key="1">
    <source>
        <dbReference type="ARBA" id="ARBA00004141"/>
    </source>
</evidence>
<dbReference type="Proteomes" id="UP001642482">
    <property type="component" value="Unassembled WGS sequence"/>
</dbReference>
<comment type="caution">
    <text evidence="12">The sequence shown here is derived from an EMBL/GenBank/DDBJ whole genome shotgun (WGS) entry which is preliminary data.</text>
</comment>
<feature type="region of interest" description="Disordered" evidence="9">
    <location>
        <begin position="311"/>
        <end position="342"/>
    </location>
</feature>
<comment type="similarity">
    <text evidence="8">Belongs to the two pore domain potassium channel (TC 1.A.1.8) family.</text>
</comment>
<keyword evidence="6 10" id="KW-0472">Membrane</keyword>
<evidence type="ECO:0000256" key="6">
    <source>
        <dbReference type="ARBA" id="ARBA00023136"/>
    </source>
</evidence>
<dbReference type="Gene3D" id="1.10.287.70">
    <property type="match status" value="2"/>
</dbReference>
<feature type="domain" description="Potassium channel" evidence="11">
    <location>
        <begin position="220"/>
        <end position="293"/>
    </location>
</feature>
<feature type="domain" description="Potassium channel" evidence="11">
    <location>
        <begin position="504"/>
        <end position="577"/>
    </location>
</feature>
<feature type="transmembrane region" description="Helical" evidence="10">
    <location>
        <begin position="522"/>
        <end position="541"/>
    </location>
</feature>
<evidence type="ECO:0000256" key="2">
    <source>
        <dbReference type="ARBA" id="ARBA00022448"/>
    </source>
</evidence>
<dbReference type="EMBL" id="CAWUHD010000018">
    <property type="protein sequence ID" value="CAK7215771.1"/>
    <property type="molecule type" value="Genomic_DNA"/>
</dbReference>
<name>A0ABP0B8B8_9PEZI</name>
<feature type="compositionally biased region" description="Basic and acidic residues" evidence="9">
    <location>
        <begin position="318"/>
        <end position="327"/>
    </location>
</feature>
<feature type="region of interest" description="Disordered" evidence="9">
    <location>
        <begin position="362"/>
        <end position="382"/>
    </location>
</feature>
<sequence length="801" mass="88441">MEDRVEEMDPGGQNVTASTPGPSDRSSPTVEEGGQAATDTAVSSWWFASTAIPLLAATTGPLSNVLSIAALVTPWRVVLPDNGQLPLGIDDNGVGIKDPHWEIILNALSLACGFTGNFFLLLNFTGRVRYIIALPLSIIFWVLASSILIAIAAAMHVHDPPISPGEIYSQGFWHAVLASILYFAGSLMLVVNMLGYVTAHYPQRFDLDDDQRTLILQTMLFFFWLAGGAGIYTRLEGWSYSNALYFADVSVLTVGFGDLYPTTDAGRGFLFVFELIGITSLGLVISSISRFVRDISANKIVKSHELHSHKSTLGRTVTSEKELRDRLGLPPPSMPPRLNTDNTSVEKRGYVFVSGTGVPAATDATGDSTSTSITFGPERRPGYTRATTAATVPLSPAAHQDPENRYGHIEIVGNTVTYHKHTATVIVGGRGGAARRVAINRNEPDDMDGLPWWRRRQRRSQQQKKLLLLREEKDRFNAMREIQEETRRFKQYYALAMAVLAFGLLWFMGALVFMFSEERLQGLSYFESLYFGFVALLTIGYGDFSPKSNAGKAFFIVWSLIAVPTMTILIQELGATVVGAVNRGTFTLADWTVMPKKDLARTFVANMRMWFGKLVEGHKRRLTQHGRRKFAKQATAADAEAAAQAAAAAAREKRAKDLDEASIHELARKLASAIRDVAHDLGAEPPKRYDFEEWTNFGELIRFTQRSRGAGDGKKKKNEDEEDEGLTEWDWIGEDSPMLADTTEAQWVLDRLCESLNRYIRQQAPRQPGSQNEEDAACALDKALDEALEDFSNPSSASSSS</sequence>
<protein>
    <submittedName>
        <fullName evidence="12">Potassium channel</fullName>
    </submittedName>
</protein>
<evidence type="ECO:0000256" key="10">
    <source>
        <dbReference type="SAM" id="Phobius"/>
    </source>
</evidence>
<evidence type="ECO:0000313" key="13">
    <source>
        <dbReference type="Proteomes" id="UP001642482"/>
    </source>
</evidence>
<evidence type="ECO:0000256" key="5">
    <source>
        <dbReference type="ARBA" id="ARBA00023065"/>
    </source>
</evidence>
<dbReference type="PRINTS" id="PR01333">
    <property type="entry name" value="2POREKCHANEL"/>
</dbReference>